<sequence length="284" mass="30450">MRAASTGATPALADDEASARGGVLPLMKSGRYHPQSRSNGGQQARGRRRRRAAIVTVAARPGLVVVLRRRPRLSPGRAGGGGAMTTEGREGCAIGGRSSNSVNRAELSQGDLPALASGRVGKKSPGFCGGKKVVREKARVRGRGRRRRVGVLLRGSWFRDERKAEARWTGWMKLGRGSGDGGRDEQRQQAATVVNLCNARHNRQSHPRSIPLTGRDALVFFRRGLPQGAAPPSVSVSSEGRTALEPWSPGGSPSRDAPLLRRHVPGYDWLRLAGLTCPANSRPR</sequence>
<comment type="caution">
    <text evidence="2">The sequence shown here is derived from an EMBL/GenBank/DDBJ whole genome shotgun (WGS) entry which is preliminary data.</text>
</comment>
<feature type="region of interest" description="Disordered" evidence="1">
    <location>
        <begin position="228"/>
        <end position="259"/>
    </location>
</feature>
<accession>A0ABR0C6I2</accession>
<evidence type="ECO:0000256" key="1">
    <source>
        <dbReference type="SAM" id="MobiDB-lite"/>
    </source>
</evidence>
<dbReference type="Proteomes" id="UP001287286">
    <property type="component" value="Unassembled WGS sequence"/>
</dbReference>
<evidence type="ECO:0000313" key="3">
    <source>
        <dbReference type="Proteomes" id="UP001287286"/>
    </source>
</evidence>
<feature type="compositionally biased region" description="Low complexity" evidence="1">
    <location>
        <begin position="35"/>
        <end position="44"/>
    </location>
</feature>
<feature type="region of interest" description="Disordered" evidence="1">
    <location>
        <begin position="1"/>
        <end position="51"/>
    </location>
</feature>
<evidence type="ECO:0000313" key="2">
    <source>
        <dbReference type="EMBL" id="KAK4091338.1"/>
    </source>
</evidence>
<keyword evidence="3" id="KW-1185">Reference proteome</keyword>
<proteinExistence type="predicted"/>
<dbReference type="EMBL" id="JAWRVI010000012">
    <property type="protein sequence ID" value="KAK4091338.1"/>
    <property type="molecule type" value="Genomic_DNA"/>
</dbReference>
<protein>
    <submittedName>
        <fullName evidence="2">Uncharacterized protein</fullName>
    </submittedName>
</protein>
<organism evidence="2 3">
    <name type="scientific">Purpureocillium lilacinum</name>
    <name type="common">Paecilomyces lilacinus</name>
    <dbReference type="NCBI Taxonomy" id="33203"/>
    <lineage>
        <taxon>Eukaryota</taxon>
        <taxon>Fungi</taxon>
        <taxon>Dikarya</taxon>
        <taxon>Ascomycota</taxon>
        <taxon>Pezizomycotina</taxon>
        <taxon>Sordariomycetes</taxon>
        <taxon>Hypocreomycetidae</taxon>
        <taxon>Hypocreales</taxon>
        <taxon>Ophiocordycipitaceae</taxon>
        <taxon>Purpureocillium</taxon>
    </lineage>
</organism>
<gene>
    <name evidence="2" type="ORF">Purlil1_4352</name>
</gene>
<reference evidence="2 3" key="1">
    <citation type="journal article" date="2024" name="Microbiol. Resour. Announc.">
        <title>Genome annotations for the ascomycete fungi Trichoderma harzianum, Trichoderma aggressivum, and Purpureocillium lilacinum.</title>
        <authorList>
            <person name="Beijen E.P.W."/>
            <person name="Ohm R.A."/>
        </authorList>
    </citation>
    <scope>NUCLEOTIDE SEQUENCE [LARGE SCALE GENOMIC DNA]</scope>
    <source>
        <strain evidence="2 3">CBS 150709</strain>
    </source>
</reference>
<name>A0ABR0C6I2_PURLI</name>